<reference evidence="9" key="1">
    <citation type="submission" date="2021-02" db="EMBL/GenBank/DDBJ databases">
        <authorList>
            <person name="Nowell W R."/>
        </authorList>
    </citation>
    <scope>NUCLEOTIDE SEQUENCE</scope>
</reference>
<evidence type="ECO:0000256" key="4">
    <source>
        <dbReference type="ARBA" id="ARBA00022729"/>
    </source>
</evidence>
<evidence type="ECO:0000259" key="8">
    <source>
        <dbReference type="PROSITE" id="PS51110"/>
    </source>
</evidence>
<sequence length="156" mass="18022">MYALFIVSSMFLSFINGGLTIDCPKTPSKWCETKEIAQACGVTEQCTTYVWKTRVENELVNLSIYYETLCPDCRQFITTQVWNTYQSILDIVNITFVPYGNAKELYRPETKLYQYYCQHGAEECYGNLIHACVINFYPKTEEHMGSDPPAQCMKNL</sequence>
<feature type="chain" id="PRO_5032418089" description="Saposin A-type domain-containing protein" evidence="7">
    <location>
        <begin position="21"/>
        <end position="156"/>
    </location>
</feature>
<dbReference type="GO" id="GO:0005576">
    <property type="term" value="C:extracellular region"/>
    <property type="evidence" value="ECO:0007669"/>
    <property type="project" value="UniProtKB-SubCell"/>
</dbReference>
<protein>
    <recommendedName>
        <fullName evidence="8">Saposin A-type domain-containing protein</fullName>
    </recommendedName>
</protein>
<name>A0A814WID6_9BILA</name>
<keyword evidence="4 7" id="KW-0732">Signal</keyword>
<comment type="subcellular location">
    <subcellularLocation>
        <location evidence="1">Secreted</location>
    </subcellularLocation>
</comment>
<dbReference type="PANTHER" id="PTHR13234:SF8">
    <property type="entry name" value="GAMMA-INTERFERON-INDUCIBLE LYSOSOMAL THIOL REDUCTASE"/>
    <property type="match status" value="1"/>
</dbReference>
<evidence type="ECO:0000256" key="2">
    <source>
        <dbReference type="ARBA" id="ARBA00005679"/>
    </source>
</evidence>
<dbReference type="GO" id="GO:0016671">
    <property type="term" value="F:oxidoreductase activity, acting on a sulfur group of donors, disulfide as acceptor"/>
    <property type="evidence" value="ECO:0007669"/>
    <property type="project" value="InterPro"/>
</dbReference>
<keyword evidence="5" id="KW-1015">Disulfide bond</keyword>
<evidence type="ECO:0000313" key="9">
    <source>
        <dbReference type="EMBL" id="CAF1202677.1"/>
    </source>
</evidence>
<comment type="caution">
    <text evidence="9">The sequence shown here is derived from an EMBL/GenBank/DDBJ whole genome shotgun (WGS) entry which is preliminary data.</text>
</comment>
<evidence type="ECO:0000256" key="1">
    <source>
        <dbReference type="ARBA" id="ARBA00004613"/>
    </source>
</evidence>
<evidence type="ECO:0000313" key="10">
    <source>
        <dbReference type="Proteomes" id="UP000663891"/>
    </source>
</evidence>
<dbReference type="PANTHER" id="PTHR13234">
    <property type="entry name" value="GAMMA-INTERFERON INDUCIBLE LYSOSOMAL THIOL REDUCTASE GILT"/>
    <property type="match status" value="1"/>
</dbReference>
<dbReference type="PROSITE" id="PS51110">
    <property type="entry name" value="SAP_A"/>
    <property type="match status" value="1"/>
</dbReference>
<dbReference type="InterPro" id="IPR004911">
    <property type="entry name" value="Interferon-induced_GILT"/>
</dbReference>
<evidence type="ECO:0000256" key="5">
    <source>
        <dbReference type="ARBA" id="ARBA00023157"/>
    </source>
</evidence>
<proteinExistence type="inferred from homology"/>
<dbReference type="Pfam" id="PF02199">
    <property type="entry name" value="SapA"/>
    <property type="match status" value="1"/>
</dbReference>
<feature type="signal peptide" evidence="7">
    <location>
        <begin position="1"/>
        <end position="20"/>
    </location>
</feature>
<dbReference type="AlphaFoldDB" id="A0A814WID6"/>
<comment type="similarity">
    <text evidence="2">Belongs to the GILT family.</text>
</comment>
<accession>A0A814WID6</accession>
<evidence type="ECO:0000256" key="6">
    <source>
        <dbReference type="ARBA" id="ARBA00023180"/>
    </source>
</evidence>
<keyword evidence="3" id="KW-0964">Secreted</keyword>
<dbReference type="EMBL" id="CAJNON010000334">
    <property type="protein sequence ID" value="CAF1202677.1"/>
    <property type="molecule type" value="Genomic_DNA"/>
</dbReference>
<organism evidence="9 10">
    <name type="scientific">Adineta steineri</name>
    <dbReference type="NCBI Taxonomy" id="433720"/>
    <lineage>
        <taxon>Eukaryota</taxon>
        <taxon>Metazoa</taxon>
        <taxon>Spiralia</taxon>
        <taxon>Gnathifera</taxon>
        <taxon>Rotifera</taxon>
        <taxon>Eurotatoria</taxon>
        <taxon>Bdelloidea</taxon>
        <taxon>Adinetida</taxon>
        <taxon>Adinetidae</taxon>
        <taxon>Adineta</taxon>
    </lineage>
</organism>
<feature type="domain" description="Saposin A-type" evidence="8">
    <location>
        <begin position="16"/>
        <end position="56"/>
    </location>
</feature>
<evidence type="ECO:0000256" key="7">
    <source>
        <dbReference type="SAM" id="SignalP"/>
    </source>
</evidence>
<dbReference type="Proteomes" id="UP000663891">
    <property type="component" value="Unassembled WGS sequence"/>
</dbReference>
<evidence type="ECO:0000256" key="3">
    <source>
        <dbReference type="ARBA" id="ARBA00022525"/>
    </source>
</evidence>
<dbReference type="InterPro" id="IPR003119">
    <property type="entry name" value="SAP_A"/>
</dbReference>
<dbReference type="Pfam" id="PF03227">
    <property type="entry name" value="GILT"/>
    <property type="match status" value="1"/>
</dbReference>
<gene>
    <name evidence="9" type="ORF">VCS650_LOCUS25721</name>
</gene>
<dbReference type="OrthoDB" id="958254at2759"/>
<keyword evidence="6" id="KW-0325">Glycoprotein</keyword>